<feature type="non-terminal residue" evidence="1">
    <location>
        <position position="1"/>
    </location>
</feature>
<feature type="non-terminal residue" evidence="1">
    <location>
        <position position="113"/>
    </location>
</feature>
<evidence type="ECO:0000313" key="1">
    <source>
        <dbReference type="EMBL" id="CAE8589290.1"/>
    </source>
</evidence>
<reference evidence="1" key="1">
    <citation type="submission" date="2021-02" db="EMBL/GenBank/DDBJ databases">
        <authorList>
            <person name="Dougan E. K."/>
            <person name="Rhodes N."/>
            <person name="Thang M."/>
            <person name="Chan C."/>
        </authorList>
    </citation>
    <scope>NUCLEOTIDE SEQUENCE</scope>
</reference>
<dbReference type="SUPFAM" id="SSF51197">
    <property type="entry name" value="Clavaminate synthase-like"/>
    <property type="match status" value="1"/>
</dbReference>
<dbReference type="Gene3D" id="2.60.120.620">
    <property type="entry name" value="q2cbj1_9rhob like domain"/>
    <property type="match status" value="1"/>
</dbReference>
<sequence>ALPAKPGDVYAWSHRLLHWGSSSTSRASCPRVALSFSVASPQFEKPILVRGPRALPYPSWEERLVLCAYQLAMYAQHIPLGQTRALVASIFRRHQQLLTKEAIEKLSPEVIDE</sequence>
<name>A0A813DUF5_POLGL</name>
<keyword evidence="2" id="KW-1185">Reference proteome</keyword>
<protein>
    <submittedName>
        <fullName evidence="1">Uncharacterized protein</fullName>
    </submittedName>
</protein>
<gene>
    <name evidence="1" type="ORF">PGLA1383_LOCUS8061</name>
</gene>
<organism evidence="1 2">
    <name type="scientific">Polarella glacialis</name>
    <name type="common">Dinoflagellate</name>
    <dbReference type="NCBI Taxonomy" id="89957"/>
    <lineage>
        <taxon>Eukaryota</taxon>
        <taxon>Sar</taxon>
        <taxon>Alveolata</taxon>
        <taxon>Dinophyceae</taxon>
        <taxon>Suessiales</taxon>
        <taxon>Suessiaceae</taxon>
        <taxon>Polarella</taxon>
    </lineage>
</organism>
<dbReference type="EMBL" id="CAJNNV010003600">
    <property type="protein sequence ID" value="CAE8589290.1"/>
    <property type="molecule type" value="Genomic_DNA"/>
</dbReference>
<dbReference type="Proteomes" id="UP000654075">
    <property type="component" value="Unassembled WGS sequence"/>
</dbReference>
<accession>A0A813DUF5</accession>
<dbReference type="AlphaFoldDB" id="A0A813DUF5"/>
<evidence type="ECO:0000313" key="2">
    <source>
        <dbReference type="Proteomes" id="UP000654075"/>
    </source>
</evidence>
<comment type="caution">
    <text evidence="1">The sequence shown here is derived from an EMBL/GenBank/DDBJ whole genome shotgun (WGS) entry which is preliminary data.</text>
</comment>
<proteinExistence type="predicted"/>